<evidence type="ECO:0008006" key="5">
    <source>
        <dbReference type="Google" id="ProtNLM"/>
    </source>
</evidence>
<evidence type="ECO:0000313" key="4">
    <source>
        <dbReference type="Proteomes" id="UP001596004"/>
    </source>
</evidence>
<gene>
    <name evidence="3" type="ORF">ACFO60_01055</name>
</gene>
<keyword evidence="2" id="KW-1133">Transmembrane helix</keyword>
<comment type="caution">
    <text evidence="3">The sequence shown here is derived from an EMBL/GenBank/DDBJ whole genome shotgun (WGS) entry which is preliminary data.</text>
</comment>
<sequence length="606" mass="64188">MTDQELADELRQIAGHPFMEARSDQLCDLADAILGARQLLAVIPADAGSPSEPADGPFTGKAERWCEVDLFAAFAPEDTLIATGHSVEILTGRKKQRMSSGARATISSVLVFVPILTTWFGLKMATSAYGSALDAGGPEVARRPFLEMWQQGFDGRLFWLFKFDSIAACTLAVIAFLIVWTVYENTTGRRAEDRSEQELGRLRARLRGALTQATLMLNQVRLSSPTRFTGELTKAAGEIKKIGSTTRKMQQDLSKSLTQALESAEKVSESLVAGATGVQGAVERLDRHLTDINTACAEMIDSVRQTSTVISATGTKAEQAIVTAGEHLSMTVSKTSLEMGEAVGHEVAQSTRAVREVIAIMDGRVAALDTHIAALDARVEALGIHAGEFVNAASRIESAIDEAKVTVSVSTAKAAELFGQQMSDTLSITASEFRETFGSTGTDIRETLGNTSVDIRATLGNTSMEIREALGDWAASAGEHASRIEIASDVSGRSVTALEETRRVLGQLPAALDGVISSLPLKIKELTAGEFAELKDAINHLESTVHHATEVVSASASTAISVVPGSPGDSSDVLHEARDAPAAASKVPVGSWNGSGVASESLGEPR</sequence>
<keyword evidence="4" id="KW-1185">Reference proteome</keyword>
<accession>A0ABV9C9I0</accession>
<protein>
    <recommendedName>
        <fullName evidence="5">Methyl-accepting chemotaxis protein</fullName>
    </recommendedName>
</protein>
<keyword evidence="2" id="KW-0812">Transmembrane</keyword>
<name>A0ABV9C9I0_9ACTN</name>
<dbReference type="Proteomes" id="UP001596004">
    <property type="component" value="Unassembled WGS sequence"/>
</dbReference>
<dbReference type="RefSeq" id="WP_380835772.1">
    <property type="nucleotide sequence ID" value="NZ_JBHSFP010000001.1"/>
</dbReference>
<keyword evidence="2" id="KW-0472">Membrane</keyword>
<feature type="transmembrane region" description="Helical" evidence="2">
    <location>
        <begin position="157"/>
        <end position="183"/>
    </location>
</feature>
<organism evidence="3 4">
    <name type="scientific">Sphaerisporangium dianthi</name>
    <dbReference type="NCBI Taxonomy" id="1436120"/>
    <lineage>
        <taxon>Bacteria</taxon>
        <taxon>Bacillati</taxon>
        <taxon>Actinomycetota</taxon>
        <taxon>Actinomycetes</taxon>
        <taxon>Streptosporangiales</taxon>
        <taxon>Streptosporangiaceae</taxon>
        <taxon>Sphaerisporangium</taxon>
    </lineage>
</organism>
<reference evidence="4" key="1">
    <citation type="journal article" date="2019" name="Int. J. Syst. Evol. Microbiol.">
        <title>The Global Catalogue of Microorganisms (GCM) 10K type strain sequencing project: providing services to taxonomists for standard genome sequencing and annotation.</title>
        <authorList>
            <consortium name="The Broad Institute Genomics Platform"/>
            <consortium name="The Broad Institute Genome Sequencing Center for Infectious Disease"/>
            <person name="Wu L."/>
            <person name="Ma J."/>
        </authorList>
    </citation>
    <scope>NUCLEOTIDE SEQUENCE [LARGE SCALE GENOMIC DNA]</scope>
    <source>
        <strain evidence="4">CGMCC 4.7132</strain>
    </source>
</reference>
<proteinExistence type="predicted"/>
<evidence type="ECO:0000256" key="1">
    <source>
        <dbReference type="SAM" id="MobiDB-lite"/>
    </source>
</evidence>
<feature type="region of interest" description="Disordered" evidence="1">
    <location>
        <begin position="562"/>
        <end position="606"/>
    </location>
</feature>
<feature type="transmembrane region" description="Helical" evidence="2">
    <location>
        <begin position="102"/>
        <end position="122"/>
    </location>
</feature>
<evidence type="ECO:0000256" key="2">
    <source>
        <dbReference type="SAM" id="Phobius"/>
    </source>
</evidence>
<evidence type="ECO:0000313" key="3">
    <source>
        <dbReference type="EMBL" id="MFC4529335.1"/>
    </source>
</evidence>
<dbReference type="EMBL" id="JBHSFP010000001">
    <property type="protein sequence ID" value="MFC4529335.1"/>
    <property type="molecule type" value="Genomic_DNA"/>
</dbReference>